<dbReference type="GO" id="GO:0005829">
    <property type="term" value="C:cytosol"/>
    <property type="evidence" value="ECO:0007669"/>
    <property type="project" value="TreeGrafter"/>
</dbReference>
<evidence type="ECO:0000259" key="1">
    <source>
        <dbReference type="PROSITE" id="PS50994"/>
    </source>
</evidence>
<dbReference type="Gene3D" id="3.30.420.10">
    <property type="entry name" value="Ribonuclease H-like superfamily/Ribonuclease H"/>
    <property type="match status" value="1"/>
</dbReference>
<dbReference type="GO" id="GO:0032196">
    <property type="term" value="P:transposition"/>
    <property type="evidence" value="ECO:0007669"/>
    <property type="project" value="TreeGrafter"/>
</dbReference>
<gene>
    <name evidence="2" type="ORF">Lpp77_16532</name>
</gene>
<dbReference type="PANTHER" id="PTHR10948">
    <property type="entry name" value="TRANSPOSASE"/>
    <property type="match status" value="1"/>
</dbReference>
<feature type="domain" description="Integrase catalytic" evidence="1">
    <location>
        <begin position="1"/>
        <end position="106"/>
    </location>
</feature>
<dbReference type="InterPro" id="IPR036397">
    <property type="entry name" value="RNaseH_sf"/>
</dbReference>
<feature type="non-terminal residue" evidence="2">
    <location>
        <position position="1"/>
    </location>
</feature>
<sequence>KGFARLMVDFPGPVQSVTVDHGKEFSGDQALTKRYRIPIYFCHAYHPNERGTNERFNRELRYYFPKGTQFDQVSEANIQRATAFINNKPRKCLRWQTPVQAVSKPLSRW</sequence>
<dbReference type="InterPro" id="IPR053392">
    <property type="entry name" value="Transposase_IS30-like"/>
</dbReference>
<dbReference type="EMBL" id="ANJX01000454">
    <property type="protein sequence ID" value="EPC49689.1"/>
    <property type="molecule type" value="Genomic_DNA"/>
</dbReference>
<proteinExistence type="predicted"/>
<dbReference type="InterPro" id="IPR051917">
    <property type="entry name" value="Transposase-Integrase"/>
</dbReference>
<organism evidence="2 3">
    <name type="scientific">Lacticaseibacillus paracasei subsp. paracasei CNCM I-4270</name>
    <dbReference type="NCBI Taxonomy" id="1256202"/>
    <lineage>
        <taxon>Bacteria</taxon>
        <taxon>Bacillati</taxon>
        <taxon>Bacillota</taxon>
        <taxon>Bacilli</taxon>
        <taxon>Lactobacillales</taxon>
        <taxon>Lactobacillaceae</taxon>
        <taxon>Lacticaseibacillus</taxon>
    </lineage>
</organism>
<dbReference type="InterPro" id="IPR001584">
    <property type="entry name" value="Integrase_cat-core"/>
</dbReference>
<dbReference type="NCBIfam" id="NF033563">
    <property type="entry name" value="transpos_IS30"/>
    <property type="match status" value="1"/>
</dbReference>
<dbReference type="GO" id="GO:0004803">
    <property type="term" value="F:transposase activity"/>
    <property type="evidence" value="ECO:0007669"/>
    <property type="project" value="TreeGrafter"/>
</dbReference>
<evidence type="ECO:0000313" key="3">
    <source>
        <dbReference type="Proteomes" id="UP000014249"/>
    </source>
</evidence>
<dbReference type="AlphaFoldDB" id="A0A8E0IDQ3"/>
<dbReference type="GO" id="GO:0003676">
    <property type="term" value="F:nucleic acid binding"/>
    <property type="evidence" value="ECO:0007669"/>
    <property type="project" value="InterPro"/>
</dbReference>
<name>A0A8E0IDQ3_LACPA</name>
<protein>
    <submittedName>
        <fullName evidence="2">Transposase, IS30</fullName>
    </submittedName>
</protein>
<dbReference type="GO" id="GO:0015074">
    <property type="term" value="P:DNA integration"/>
    <property type="evidence" value="ECO:0007669"/>
    <property type="project" value="InterPro"/>
</dbReference>
<reference evidence="2 3" key="1">
    <citation type="journal article" date="2013" name="PLoS ONE">
        <title>Lactobacillus paracasei comparative genomics: towards species pan-genome definition and exploitation of diversity.</title>
        <authorList>
            <person name="Smokvina T."/>
            <person name="Wels M."/>
            <person name="Polka J."/>
            <person name="Chervaux C."/>
            <person name="Brisse S."/>
            <person name="Boekhorst J."/>
            <person name="van Hylckama Vlieg J.E."/>
            <person name="Siezen R.J."/>
        </authorList>
    </citation>
    <scope>NUCLEOTIDE SEQUENCE [LARGE SCALE GENOMIC DNA]</scope>
    <source>
        <strain evidence="2 3">CNCM I-4270</strain>
    </source>
</reference>
<comment type="caution">
    <text evidence="2">The sequence shown here is derived from an EMBL/GenBank/DDBJ whole genome shotgun (WGS) entry which is preliminary data.</text>
</comment>
<dbReference type="Proteomes" id="UP000014249">
    <property type="component" value="Unassembled WGS sequence"/>
</dbReference>
<dbReference type="InterPro" id="IPR012337">
    <property type="entry name" value="RNaseH-like_sf"/>
</dbReference>
<evidence type="ECO:0000313" key="2">
    <source>
        <dbReference type="EMBL" id="EPC49689.1"/>
    </source>
</evidence>
<dbReference type="PROSITE" id="PS50994">
    <property type="entry name" value="INTEGRASE"/>
    <property type="match status" value="1"/>
</dbReference>
<dbReference type="PANTHER" id="PTHR10948:SF23">
    <property type="entry name" value="TRANSPOSASE INSI FOR INSERTION SEQUENCE ELEMENT IS30A-RELATED"/>
    <property type="match status" value="1"/>
</dbReference>
<dbReference type="SUPFAM" id="SSF53098">
    <property type="entry name" value="Ribonuclease H-like"/>
    <property type="match status" value="1"/>
</dbReference>
<accession>A0A8E0IDQ3</accession>